<feature type="domain" description="Gylcosyl hydrolase 115 C-terminal" evidence="4">
    <location>
        <begin position="664"/>
        <end position="838"/>
    </location>
</feature>
<comment type="caution">
    <text evidence="5">The sequence shown here is derived from an EMBL/GenBank/DDBJ whole genome shotgun (WGS) entry which is preliminary data.</text>
</comment>
<feature type="compositionally biased region" description="Basic and acidic residues" evidence="2">
    <location>
        <begin position="625"/>
        <end position="643"/>
    </location>
</feature>
<dbReference type="Gene3D" id="2.60.120.1620">
    <property type="match status" value="1"/>
</dbReference>
<dbReference type="Gene3D" id="3.20.20.520">
    <property type="entry name" value="Glycosyl hydrolase family 115"/>
    <property type="match status" value="1"/>
</dbReference>
<dbReference type="Pfam" id="PF15979">
    <property type="entry name" value="Glyco_hydro_115"/>
    <property type="match status" value="1"/>
</dbReference>
<dbReference type="Proteomes" id="UP000316714">
    <property type="component" value="Unassembled WGS sequence"/>
</dbReference>
<dbReference type="PANTHER" id="PTHR37842:SF2">
    <property type="entry name" value="GYLCOSYL HYDROLASE 115 C-TERMINAL DOMAIN-CONTAINING PROTEIN"/>
    <property type="match status" value="1"/>
</dbReference>
<reference evidence="5 6" key="1">
    <citation type="submission" date="2019-02" db="EMBL/GenBank/DDBJ databases">
        <title>Deep-cultivation of Planctomycetes and their phenomic and genomic characterization uncovers novel biology.</title>
        <authorList>
            <person name="Wiegand S."/>
            <person name="Jogler M."/>
            <person name="Boedeker C."/>
            <person name="Pinto D."/>
            <person name="Vollmers J."/>
            <person name="Rivas-Marin E."/>
            <person name="Kohn T."/>
            <person name="Peeters S.H."/>
            <person name="Heuer A."/>
            <person name="Rast P."/>
            <person name="Oberbeckmann S."/>
            <person name="Bunk B."/>
            <person name="Jeske O."/>
            <person name="Meyerdierks A."/>
            <person name="Storesund J.E."/>
            <person name="Kallscheuer N."/>
            <person name="Luecker S."/>
            <person name="Lage O.M."/>
            <person name="Pohl T."/>
            <person name="Merkel B.J."/>
            <person name="Hornburger P."/>
            <person name="Mueller R.-W."/>
            <person name="Bruemmer F."/>
            <person name="Labrenz M."/>
            <person name="Spormann A.M."/>
            <person name="Op Den Camp H."/>
            <person name="Overmann J."/>
            <person name="Amann R."/>
            <person name="Jetten M.S.M."/>
            <person name="Mascher T."/>
            <person name="Medema M.H."/>
            <person name="Devos D.P."/>
            <person name="Kaster A.-K."/>
            <person name="Ovreas L."/>
            <person name="Rohde M."/>
            <person name="Galperin M.Y."/>
            <person name="Jogler C."/>
        </authorList>
    </citation>
    <scope>NUCLEOTIDE SEQUENCE [LARGE SCALE GENOMIC DNA]</scope>
    <source>
        <strain evidence="5 6">KOR34</strain>
    </source>
</reference>
<feature type="signal peptide" evidence="3">
    <location>
        <begin position="1"/>
        <end position="21"/>
    </location>
</feature>
<dbReference type="InterPro" id="IPR042301">
    <property type="entry name" value="GH115_sf"/>
</dbReference>
<proteinExistence type="predicted"/>
<keyword evidence="6" id="KW-1185">Reference proteome</keyword>
<dbReference type="OrthoDB" id="8727830at2"/>
<evidence type="ECO:0000259" key="4">
    <source>
        <dbReference type="Pfam" id="PF17829"/>
    </source>
</evidence>
<feature type="region of interest" description="Disordered" evidence="2">
    <location>
        <begin position="625"/>
        <end position="653"/>
    </location>
</feature>
<evidence type="ECO:0000313" key="5">
    <source>
        <dbReference type="EMBL" id="TWT31096.1"/>
    </source>
</evidence>
<evidence type="ECO:0000256" key="1">
    <source>
        <dbReference type="ARBA" id="ARBA00022801"/>
    </source>
</evidence>
<dbReference type="SUPFAM" id="SSF55545">
    <property type="entry name" value="beta-N-acetylhexosaminidase-like domain"/>
    <property type="match status" value="1"/>
</dbReference>
<dbReference type="GO" id="GO:0016787">
    <property type="term" value="F:hydrolase activity"/>
    <property type="evidence" value="ECO:0007669"/>
    <property type="project" value="UniProtKB-KW"/>
</dbReference>
<organism evidence="5 6">
    <name type="scientific">Posidoniimonas corsicana</name>
    <dbReference type="NCBI Taxonomy" id="1938618"/>
    <lineage>
        <taxon>Bacteria</taxon>
        <taxon>Pseudomonadati</taxon>
        <taxon>Planctomycetota</taxon>
        <taxon>Planctomycetia</taxon>
        <taxon>Pirellulales</taxon>
        <taxon>Lacipirellulaceae</taxon>
        <taxon>Posidoniimonas</taxon>
    </lineage>
</organism>
<evidence type="ECO:0000256" key="3">
    <source>
        <dbReference type="SAM" id="SignalP"/>
    </source>
</evidence>
<evidence type="ECO:0000256" key="2">
    <source>
        <dbReference type="SAM" id="MobiDB-lite"/>
    </source>
</evidence>
<dbReference type="AlphaFoldDB" id="A0A5C5UXK7"/>
<dbReference type="PANTHER" id="PTHR37842">
    <property type="match status" value="1"/>
</dbReference>
<dbReference type="InterPro" id="IPR031924">
    <property type="entry name" value="GH115"/>
</dbReference>
<protein>
    <recommendedName>
        <fullName evidence="4">Gylcosyl hydrolase 115 C-terminal domain-containing protein</fullName>
    </recommendedName>
</protein>
<dbReference type="InterPro" id="IPR029018">
    <property type="entry name" value="Hex-like_dom2"/>
</dbReference>
<accession>A0A5C5UXK7</accession>
<dbReference type="Pfam" id="PF17829">
    <property type="entry name" value="GH115_C"/>
    <property type="match status" value="1"/>
</dbReference>
<dbReference type="Gene3D" id="3.30.379.10">
    <property type="entry name" value="Chitobiase/beta-hexosaminidase domain 2-like"/>
    <property type="match status" value="1"/>
</dbReference>
<dbReference type="RefSeq" id="WP_146568286.1">
    <property type="nucleotide sequence ID" value="NZ_SIHJ01000004.1"/>
</dbReference>
<dbReference type="InterPro" id="IPR041437">
    <property type="entry name" value="GH115_C"/>
</dbReference>
<feature type="chain" id="PRO_5022778225" description="Gylcosyl hydrolase 115 C-terminal domain-containing protein" evidence="3">
    <location>
        <begin position="22"/>
        <end position="843"/>
    </location>
</feature>
<name>A0A5C5UXK7_9BACT</name>
<evidence type="ECO:0000313" key="6">
    <source>
        <dbReference type="Proteomes" id="UP000316714"/>
    </source>
</evidence>
<keyword evidence="3" id="KW-0732">Signal</keyword>
<dbReference type="GO" id="GO:0005975">
    <property type="term" value="P:carbohydrate metabolic process"/>
    <property type="evidence" value="ECO:0007669"/>
    <property type="project" value="UniProtKB-ARBA"/>
</dbReference>
<dbReference type="EMBL" id="SIHJ01000004">
    <property type="protein sequence ID" value="TWT31096.1"/>
    <property type="molecule type" value="Genomic_DNA"/>
</dbReference>
<sequence length="843" mass="93838" precursor="true">MPHRPLILLALLLTVVRTSHAEFQLIADGRPVDIFVDSQASPGLRRVAGWLADDMQRVSGLRPEVKPGRPAGGGILVGVIGAGGELGDLIKARGIDVSAVEGKREASVTAAAGDVLLIAGSDKRGAIYGMLDLSREIGVSPWYWWADVPVQHRSDVSVASEPQVRDPPKVRYRGIFLNDEAPALANWSNERFGGCNSEFYAHVFELILRLRGNFLWPAMWGRSLFDDDPASQRLADELGVVLSTSHHEPMQRAHAEWSRYGKGPWDYDRNAETLRDFWRAGVRRMGNKESVVTLGMRGDGDEPMTEGANIALLERIVRDQREILAEELGRPVTDQPQVWALYKEVQEYYDRGMRAPDDVILLLCDDNWGNVRRLPSPEAPRHPGGYGMYYHFDYVGDPRNYKWLNTNSLPRVWEQMHLTWKHGVDQIWVVNVGDLKPMEEPIDFFLTMAYDPDRFPAKGIGERIDQWRIDWAREQFGDELAGPIAEVLKRYAKLAARRKPELLDANSYSLGSHDEWGRVVAEWKQLMNRAQKIAQQASSDQQAAYYQLVLHPVLAMGNLHELYFAVAMNHALAEDGDPAANEYADAAEAFYAIDQQLTDRYHALEGGKWNHMMSQTHIGYTSWQEPRRQRMPDVRRVDPDSRPATEAAGAAHSNNGAASAAAVGFVERNGYVSIEAPSFASSSSADGVGWVELPDHGRTGSAMMPTPVTAAPSVPGEGACLSYPIWLTSAGPVTVDAYLSPTHDFYGADDHGIRFAVSIDDGKPVVVDMHADRSTNEHNPNPWRERVRNSIHIASTPPIEAGQGAHTLRFWRIDSGLVLQKLVVRTREIPPSTLGPPESTRAE</sequence>
<gene>
    <name evidence="5" type="ORF">KOR34_44700</name>
</gene>
<keyword evidence="1" id="KW-0378">Hydrolase</keyword>
<dbReference type="Gene3D" id="1.20.58.2150">
    <property type="match status" value="1"/>
</dbReference>